<comment type="cofactor">
    <cofactor evidence="1">
        <name>Zn(2+)</name>
        <dbReference type="ChEBI" id="CHEBI:29105"/>
    </cofactor>
</comment>
<evidence type="ECO:0000259" key="7">
    <source>
        <dbReference type="Pfam" id="PF01432"/>
    </source>
</evidence>
<dbReference type="Pfam" id="PF01432">
    <property type="entry name" value="Peptidase_M3"/>
    <property type="match status" value="1"/>
</dbReference>
<dbReference type="InterPro" id="IPR011977">
    <property type="entry name" value="Pept_M3B_clade3"/>
</dbReference>
<dbReference type="NCBIfam" id="TIGR02290">
    <property type="entry name" value="M3_fam_3"/>
    <property type="match status" value="1"/>
</dbReference>
<feature type="domain" description="Peptidase M3A/M3B catalytic" evidence="7">
    <location>
        <begin position="199"/>
        <end position="576"/>
    </location>
</feature>
<dbReference type="Gene3D" id="1.10.1370.20">
    <property type="entry name" value="Oligoendopeptidase f, C-terminal domain"/>
    <property type="match status" value="1"/>
</dbReference>
<dbReference type="Gene3D" id="1.20.140.70">
    <property type="entry name" value="Oligopeptidase f, N-terminal domain"/>
    <property type="match status" value="1"/>
</dbReference>
<dbReference type="Proteomes" id="UP000014065">
    <property type="component" value="Unassembled WGS sequence"/>
</dbReference>
<keyword evidence="3" id="KW-0479">Metal-binding</keyword>
<dbReference type="GO" id="GO:0006518">
    <property type="term" value="P:peptide metabolic process"/>
    <property type="evidence" value="ECO:0007669"/>
    <property type="project" value="TreeGrafter"/>
</dbReference>
<reference evidence="9 10" key="1">
    <citation type="journal article" date="2012" name="J. Bacteriol.">
        <title>Genome Sequence of "Candidatus Nitrosoarchaeum limnia" BG20, a Low-Salinity Ammonia-Oxidizing Archaeon from the San Francisco Bay Estuary.</title>
        <authorList>
            <person name="Mosier A.C."/>
            <person name="Allen E.E."/>
            <person name="Kim M."/>
            <person name="Ferriera S."/>
            <person name="Francis C.A."/>
        </authorList>
    </citation>
    <scope>NUCLEOTIDE SEQUENCE [LARGE SCALE GENOMIC DNA]</scope>
    <source>
        <strain evidence="9 10">BG20</strain>
    </source>
</reference>
<dbReference type="PATRIC" id="fig|859192.6.peg.754"/>
<comment type="caution">
    <text evidence="9">The sequence shown here is derived from an EMBL/GenBank/DDBJ whole genome shotgun (WGS) entry which is preliminary data.</text>
</comment>
<dbReference type="CDD" id="cd09610">
    <property type="entry name" value="M3B_PepF"/>
    <property type="match status" value="1"/>
</dbReference>
<feature type="domain" description="Oligopeptidase F N-terminal" evidence="8">
    <location>
        <begin position="115"/>
        <end position="176"/>
    </location>
</feature>
<dbReference type="PANTHER" id="PTHR11804:SF5">
    <property type="entry name" value="OLIGOENDOPEPTIDASE F"/>
    <property type="match status" value="1"/>
</dbReference>
<evidence type="ECO:0000256" key="3">
    <source>
        <dbReference type="ARBA" id="ARBA00022723"/>
    </source>
</evidence>
<evidence type="ECO:0000259" key="8">
    <source>
        <dbReference type="Pfam" id="PF08439"/>
    </source>
</evidence>
<dbReference type="InterPro" id="IPR045090">
    <property type="entry name" value="Pept_M3A_M3B"/>
</dbReference>
<accession>S2ENP0</accession>
<evidence type="ECO:0000256" key="6">
    <source>
        <dbReference type="ARBA" id="ARBA00023049"/>
    </source>
</evidence>
<dbReference type="InterPro" id="IPR001567">
    <property type="entry name" value="Pept_M3A_M3B_dom"/>
</dbReference>
<keyword evidence="10" id="KW-1185">Reference proteome</keyword>
<dbReference type="RefSeq" id="WP_010191008.1">
    <property type="nucleotide sequence ID" value="NZ_AHJG01000110.1"/>
</dbReference>
<organism evidence="9 10">
    <name type="scientific">Candidatus Nitrosarchaeum limnium BG20</name>
    <dbReference type="NCBI Taxonomy" id="859192"/>
    <lineage>
        <taxon>Archaea</taxon>
        <taxon>Nitrososphaerota</taxon>
        <taxon>Nitrososphaeria</taxon>
        <taxon>Nitrosopumilales</taxon>
        <taxon>Nitrosopumilaceae</taxon>
        <taxon>Nitrosarchaeum</taxon>
    </lineage>
</organism>
<dbReference type="GO" id="GO:0046872">
    <property type="term" value="F:metal ion binding"/>
    <property type="evidence" value="ECO:0007669"/>
    <property type="project" value="UniProtKB-KW"/>
</dbReference>
<dbReference type="PANTHER" id="PTHR11804">
    <property type="entry name" value="PROTEASE M3 THIMET OLIGOPEPTIDASE-RELATED"/>
    <property type="match status" value="1"/>
</dbReference>
<evidence type="ECO:0000256" key="5">
    <source>
        <dbReference type="ARBA" id="ARBA00022833"/>
    </source>
</evidence>
<dbReference type="InterPro" id="IPR013647">
    <property type="entry name" value="OligopepF_N_dom"/>
</dbReference>
<evidence type="ECO:0000256" key="1">
    <source>
        <dbReference type="ARBA" id="ARBA00001947"/>
    </source>
</evidence>
<dbReference type="SUPFAM" id="SSF55486">
    <property type="entry name" value="Metalloproteases ('zincins'), catalytic domain"/>
    <property type="match status" value="1"/>
</dbReference>
<gene>
    <name evidence="9" type="ORF">BG20_I0609</name>
</gene>
<evidence type="ECO:0000256" key="4">
    <source>
        <dbReference type="ARBA" id="ARBA00022801"/>
    </source>
</evidence>
<name>S2ENP0_9ARCH</name>
<keyword evidence="2" id="KW-0645">Protease</keyword>
<dbReference type="InterPro" id="IPR042088">
    <property type="entry name" value="OligoPept_F_C"/>
</dbReference>
<dbReference type="AlphaFoldDB" id="S2ENP0"/>
<keyword evidence="5" id="KW-0862">Zinc</keyword>
<evidence type="ECO:0000256" key="2">
    <source>
        <dbReference type="ARBA" id="ARBA00022670"/>
    </source>
</evidence>
<evidence type="ECO:0000313" key="10">
    <source>
        <dbReference type="Proteomes" id="UP000014065"/>
    </source>
</evidence>
<dbReference type="EC" id="3.4.24.-" evidence="9"/>
<keyword evidence="6" id="KW-0482">Metalloprotease</keyword>
<dbReference type="OrthoDB" id="275607at2157"/>
<sequence length="590" mass="67657">MSEYKLDKWDLSELVKDPKSSAFQKQITELEGLAKKFEKIKSKLNPKMSSKEFMNILHQIEKISEKMNQIGGYASLEYSSNTQSDEATSLMTRMSKLGSEISNKILFFDLWWKTKVDDSNAKRLIKESGELSEYLNHKRLFAKYALSEPEEKIINTLDVTGISALVKLYDKMTSAYQYKMKIGNKTKTMTREEITNFIRSTNPKTRETAYKTILTKYSENKGVLGEIYQNIVLNWKDEGIEIRGYKSPISMRNIGNDVDDKTIESLLTVCRKNSPVFQKFFVQKAKILKMKKLRRYDLYAPSAAKIKEKNYQYDKSVKLVFESLGRFSPKLEEFAKKVFNEKHVDSSIRPGKRDGAFCSTLTPKITPFVLLNFTGKTRDVFTLAHELGHAVHSQAAQNRSILVQEAPLPLAETASTFSELLLYDNLSDKITDNEKKTMLSEKIDDLYATIMRQAYFTIFEVAAHEQIGKGTTVDEISKTYIQNLKEQFGSSVAISEDFAVEWSCIPHFYHTPFYCYAYSFGNLLALSLFQRYKKEGSSFVPSYIEILAAGGSEKPEKLLARHGLDITSQKFWQEGFDYVENQVKTLSKLT</sequence>
<keyword evidence="4 9" id="KW-0378">Hydrolase</keyword>
<dbReference type="GO" id="GO:0006508">
    <property type="term" value="P:proteolysis"/>
    <property type="evidence" value="ECO:0007669"/>
    <property type="project" value="UniProtKB-KW"/>
</dbReference>
<dbReference type="GO" id="GO:0004222">
    <property type="term" value="F:metalloendopeptidase activity"/>
    <property type="evidence" value="ECO:0007669"/>
    <property type="project" value="InterPro"/>
</dbReference>
<evidence type="ECO:0000313" key="9">
    <source>
        <dbReference type="EMBL" id="EPA06062.1"/>
    </source>
</evidence>
<dbReference type="Pfam" id="PF08439">
    <property type="entry name" value="Peptidase_M3_N"/>
    <property type="match status" value="1"/>
</dbReference>
<protein>
    <submittedName>
        <fullName evidence="9">Oligoendopeptidase, PepF/M3 family</fullName>
        <ecNumber evidence="9">3.4.24.-</ecNumber>
    </submittedName>
</protein>
<proteinExistence type="predicted"/>
<dbReference type="EMBL" id="AHJG01000110">
    <property type="protein sequence ID" value="EPA06062.1"/>
    <property type="molecule type" value="Genomic_DNA"/>
</dbReference>